<keyword evidence="1 4" id="KW-0808">Transferase</keyword>
<evidence type="ECO:0000313" key="5">
    <source>
        <dbReference type="Proteomes" id="UP000322822"/>
    </source>
</evidence>
<name>A0A5P2H7M7_9BURK</name>
<keyword evidence="2" id="KW-0012">Acyltransferase</keyword>
<dbReference type="OrthoDB" id="359414at2"/>
<dbReference type="PROSITE" id="PS51186">
    <property type="entry name" value="GNAT"/>
    <property type="match status" value="1"/>
</dbReference>
<evidence type="ECO:0000313" key="4">
    <source>
        <dbReference type="EMBL" id="QET03455.1"/>
    </source>
</evidence>
<feature type="domain" description="N-acetyltransferase" evidence="3">
    <location>
        <begin position="4"/>
        <end position="171"/>
    </location>
</feature>
<dbReference type="PANTHER" id="PTHR43877:SF2">
    <property type="entry name" value="AMINOALKYLPHOSPHONATE N-ACETYLTRANSFERASE-RELATED"/>
    <property type="match status" value="1"/>
</dbReference>
<accession>A0A5P2H7M7</accession>
<gene>
    <name evidence="4" type="ORF">FOB72_16315</name>
</gene>
<evidence type="ECO:0000256" key="1">
    <source>
        <dbReference type="ARBA" id="ARBA00022679"/>
    </source>
</evidence>
<dbReference type="SUPFAM" id="SSF55729">
    <property type="entry name" value="Acyl-CoA N-acyltransferases (Nat)"/>
    <property type="match status" value="1"/>
</dbReference>
<dbReference type="InterPro" id="IPR000182">
    <property type="entry name" value="GNAT_dom"/>
</dbReference>
<dbReference type="Proteomes" id="UP000322822">
    <property type="component" value="Chromosome 1"/>
</dbReference>
<dbReference type="AlphaFoldDB" id="A0A5P2H7M7"/>
<dbReference type="GO" id="GO:0016747">
    <property type="term" value="F:acyltransferase activity, transferring groups other than amino-acyl groups"/>
    <property type="evidence" value="ECO:0007669"/>
    <property type="project" value="InterPro"/>
</dbReference>
<dbReference type="Pfam" id="PF00583">
    <property type="entry name" value="Acetyltransf_1"/>
    <property type="match status" value="1"/>
</dbReference>
<dbReference type="PANTHER" id="PTHR43877">
    <property type="entry name" value="AMINOALKYLPHOSPHONATE N-ACETYLTRANSFERASE-RELATED-RELATED"/>
    <property type="match status" value="1"/>
</dbReference>
<dbReference type="InterPro" id="IPR050832">
    <property type="entry name" value="Bact_Acetyltransf"/>
</dbReference>
<dbReference type="Gene3D" id="3.40.630.30">
    <property type="match status" value="1"/>
</dbReference>
<dbReference type="InterPro" id="IPR016181">
    <property type="entry name" value="Acyl_CoA_acyltransferase"/>
</dbReference>
<dbReference type="EMBL" id="CP044065">
    <property type="protein sequence ID" value="QET03455.1"/>
    <property type="molecule type" value="Genomic_DNA"/>
</dbReference>
<dbReference type="CDD" id="cd04301">
    <property type="entry name" value="NAT_SF"/>
    <property type="match status" value="1"/>
</dbReference>
<sequence length="184" mass="19821">MSELVLRRMTGADLAGVIAVQAQCYGDSLIESEAALASRIALSPQTCWMAARADGEWLGYLLTHPWPAASLPPWDGVLARGWTAQTPLVWFVHDMAVAPTGRGTGVAMRLYDAARAAAVEQGLEMSRLIAVQSAAPWWRRLGYAPVDAEASYAAKLAAYGNTAVLMEKRLSPEGDRRFDTTAAN</sequence>
<protein>
    <submittedName>
        <fullName evidence="4">GNAT family N-acetyltransferase</fullName>
    </submittedName>
</protein>
<organism evidence="4 5">
    <name type="scientific">Cupriavidus pauculus</name>
    <dbReference type="NCBI Taxonomy" id="82633"/>
    <lineage>
        <taxon>Bacteria</taxon>
        <taxon>Pseudomonadati</taxon>
        <taxon>Pseudomonadota</taxon>
        <taxon>Betaproteobacteria</taxon>
        <taxon>Burkholderiales</taxon>
        <taxon>Burkholderiaceae</taxon>
        <taxon>Cupriavidus</taxon>
    </lineage>
</organism>
<proteinExistence type="predicted"/>
<evidence type="ECO:0000259" key="3">
    <source>
        <dbReference type="PROSITE" id="PS51186"/>
    </source>
</evidence>
<evidence type="ECO:0000256" key="2">
    <source>
        <dbReference type="ARBA" id="ARBA00023315"/>
    </source>
</evidence>
<dbReference type="RefSeq" id="WP_150373537.1">
    <property type="nucleotide sequence ID" value="NZ_CP044065.1"/>
</dbReference>
<reference evidence="4 5" key="1">
    <citation type="submission" date="2019-09" db="EMBL/GenBank/DDBJ databases">
        <title>FDA dAtabase for Regulatory Grade micrObial Sequences (FDA-ARGOS): Supporting development and validation of Infectious Disease Dx tests.</title>
        <authorList>
            <person name="Sciortino C."/>
            <person name="Tallon L."/>
            <person name="Sadzewicz L."/>
            <person name="Vavikolanu K."/>
            <person name="Mehta A."/>
            <person name="Aluvathingal J."/>
            <person name="Nadendla S."/>
            <person name="Nandy P."/>
            <person name="Geyer C."/>
            <person name="Yan Y."/>
            <person name="Sichtig H."/>
        </authorList>
    </citation>
    <scope>NUCLEOTIDE SEQUENCE [LARGE SCALE GENOMIC DNA]</scope>
    <source>
        <strain evidence="4 5">FDAARGOS_664</strain>
    </source>
</reference>